<comment type="catalytic activity">
    <reaction evidence="10">
        <text>N(6)-acetyl-L-lysyl-[histone] + H2O = L-lysyl-[histone] + acetate</text>
        <dbReference type="Rhea" id="RHEA:58196"/>
        <dbReference type="Rhea" id="RHEA-COMP:9845"/>
        <dbReference type="Rhea" id="RHEA-COMP:11338"/>
        <dbReference type="ChEBI" id="CHEBI:15377"/>
        <dbReference type="ChEBI" id="CHEBI:29969"/>
        <dbReference type="ChEBI" id="CHEBI:30089"/>
        <dbReference type="ChEBI" id="CHEBI:61930"/>
        <dbReference type="EC" id="3.5.1.98"/>
    </reaction>
</comment>
<keyword evidence="5" id="KW-0378">Hydrolase</keyword>
<keyword evidence="7" id="KW-0805">Transcription regulation</keyword>
<evidence type="ECO:0000256" key="5">
    <source>
        <dbReference type="ARBA" id="ARBA00022801"/>
    </source>
</evidence>
<keyword evidence="6" id="KW-0156">Chromatin regulator</keyword>
<dbReference type="InterPro" id="IPR017321">
    <property type="entry name" value="Hist_deAcase_II_yeast"/>
</dbReference>
<evidence type="ECO:0000256" key="8">
    <source>
        <dbReference type="ARBA" id="ARBA00023163"/>
    </source>
</evidence>
<evidence type="ECO:0000259" key="13">
    <source>
        <dbReference type="Pfam" id="PF09757"/>
    </source>
</evidence>
<dbReference type="Pfam" id="PF00850">
    <property type="entry name" value="Hist_deacetyl"/>
    <property type="match status" value="1"/>
</dbReference>
<comment type="caution">
    <text evidence="14">The sequence shown here is derived from an EMBL/GenBank/DDBJ whole genome shotgun (WGS) entry which is preliminary data.</text>
</comment>
<keyword evidence="9" id="KW-0539">Nucleus</keyword>
<evidence type="ECO:0000256" key="6">
    <source>
        <dbReference type="ARBA" id="ARBA00022853"/>
    </source>
</evidence>
<gene>
    <name evidence="14" type="ORF">GQ43DRAFT_81656</name>
</gene>
<feature type="region of interest" description="Disordered" evidence="11">
    <location>
        <begin position="781"/>
        <end position="851"/>
    </location>
</feature>
<accession>A0A9P4MRC0</accession>
<feature type="region of interest" description="Disordered" evidence="11">
    <location>
        <begin position="1"/>
        <end position="28"/>
    </location>
</feature>
<comment type="similarity">
    <text evidence="2">Belongs to the histone deacetylase family. HD type 2 subfamily.</text>
</comment>
<evidence type="ECO:0000256" key="7">
    <source>
        <dbReference type="ARBA" id="ARBA00023015"/>
    </source>
</evidence>
<evidence type="ECO:0000256" key="9">
    <source>
        <dbReference type="ARBA" id="ARBA00023242"/>
    </source>
</evidence>
<evidence type="ECO:0000313" key="15">
    <source>
        <dbReference type="Proteomes" id="UP000799536"/>
    </source>
</evidence>
<evidence type="ECO:0000256" key="2">
    <source>
        <dbReference type="ARBA" id="ARBA00007738"/>
    </source>
</evidence>
<dbReference type="Proteomes" id="UP000799536">
    <property type="component" value="Unassembled WGS sequence"/>
</dbReference>
<evidence type="ECO:0000256" key="1">
    <source>
        <dbReference type="ARBA" id="ARBA00004123"/>
    </source>
</evidence>
<evidence type="ECO:0000313" key="14">
    <source>
        <dbReference type="EMBL" id="KAF2200256.1"/>
    </source>
</evidence>
<dbReference type="InterPro" id="IPR019154">
    <property type="entry name" value="Arb2-like_domain"/>
</dbReference>
<evidence type="ECO:0000256" key="11">
    <source>
        <dbReference type="SAM" id="MobiDB-lite"/>
    </source>
</evidence>
<feature type="compositionally biased region" description="Pro residues" evidence="11">
    <location>
        <begin position="823"/>
        <end position="833"/>
    </location>
</feature>
<dbReference type="GO" id="GO:0040029">
    <property type="term" value="P:epigenetic regulation of gene expression"/>
    <property type="evidence" value="ECO:0007669"/>
    <property type="project" value="TreeGrafter"/>
</dbReference>
<dbReference type="EMBL" id="ML994031">
    <property type="protein sequence ID" value="KAF2200256.1"/>
    <property type="molecule type" value="Genomic_DNA"/>
</dbReference>
<dbReference type="PIRSF" id="PIRSF037919">
    <property type="entry name" value="HDAC_II_yeast"/>
    <property type="match status" value="1"/>
</dbReference>
<comment type="subcellular location">
    <subcellularLocation>
        <location evidence="1">Nucleus</location>
    </subcellularLocation>
</comment>
<feature type="domain" description="Histone deacetylase" evidence="12">
    <location>
        <begin position="155"/>
        <end position="465"/>
    </location>
</feature>
<dbReference type="SUPFAM" id="SSF52768">
    <property type="entry name" value="Arginase/deacetylase"/>
    <property type="match status" value="1"/>
</dbReference>
<keyword evidence="8" id="KW-0804">Transcription</keyword>
<evidence type="ECO:0000256" key="3">
    <source>
        <dbReference type="ARBA" id="ARBA00012111"/>
    </source>
</evidence>
<dbReference type="PANTHER" id="PTHR10625:SF5">
    <property type="entry name" value="HISTONE DEACETYLASE"/>
    <property type="match status" value="1"/>
</dbReference>
<dbReference type="InterPro" id="IPR023696">
    <property type="entry name" value="Ureohydrolase_dom_sf"/>
</dbReference>
<dbReference type="Pfam" id="PF09757">
    <property type="entry name" value="Arb2-like"/>
    <property type="match status" value="1"/>
</dbReference>
<dbReference type="FunFam" id="3.40.800.20:FF:000005">
    <property type="entry name" value="histone deacetylase 6"/>
    <property type="match status" value="1"/>
</dbReference>
<protein>
    <recommendedName>
        <fullName evidence="3">histone deacetylase</fullName>
        <ecNumber evidence="3">3.5.1.98</ecNumber>
    </recommendedName>
</protein>
<organism evidence="14 15">
    <name type="scientific">Delitschia confertaspora ATCC 74209</name>
    <dbReference type="NCBI Taxonomy" id="1513339"/>
    <lineage>
        <taxon>Eukaryota</taxon>
        <taxon>Fungi</taxon>
        <taxon>Dikarya</taxon>
        <taxon>Ascomycota</taxon>
        <taxon>Pezizomycotina</taxon>
        <taxon>Dothideomycetes</taxon>
        <taxon>Pleosporomycetidae</taxon>
        <taxon>Pleosporales</taxon>
        <taxon>Delitschiaceae</taxon>
        <taxon>Delitschia</taxon>
    </lineage>
</organism>
<dbReference type="OrthoDB" id="424012at2759"/>
<reference evidence="14" key="1">
    <citation type="journal article" date="2020" name="Stud. Mycol.">
        <title>101 Dothideomycetes genomes: a test case for predicting lifestyles and emergence of pathogens.</title>
        <authorList>
            <person name="Haridas S."/>
            <person name="Albert R."/>
            <person name="Binder M."/>
            <person name="Bloem J."/>
            <person name="Labutti K."/>
            <person name="Salamov A."/>
            <person name="Andreopoulos B."/>
            <person name="Baker S."/>
            <person name="Barry K."/>
            <person name="Bills G."/>
            <person name="Bluhm B."/>
            <person name="Cannon C."/>
            <person name="Castanera R."/>
            <person name="Culley D."/>
            <person name="Daum C."/>
            <person name="Ezra D."/>
            <person name="Gonzalez J."/>
            <person name="Henrissat B."/>
            <person name="Kuo A."/>
            <person name="Liang C."/>
            <person name="Lipzen A."/>
            <person name="Lutzoni F."/>
            <person name="Magnuson J."/>
            <person name="Mondo S."/>
            <person name="Nolan M."/>
            <person name="Ohm R."/>
            <person name="Pangilinan J."/>
            <person name="Park H.-J."/>
            <person name="Ramirez L."/>
            <person name="Alfaro M."/>
            <person name="Sun H."/>
            <person name="Tritt A."/>
            <person name="Yoshinaga Y."/>
            <person name="Zwiers L.-H."/>
            <person name="Turgeon B."/>
            <person name="Goodwin S."/>
            <person name="Spatafora J."/>
            <person name="Crous P."/>
            <person name="Grigoriev I."/>
        </authorList>
    </citation>
    <scope>NUCLEOTIDE SEQUENCE</scope>
    <source>
        <strain evidence="14">ATCC 74209</strain>
    </source>
</reference>
<dbReference type="PRINTS" id="PR01270">
    <property type="entry name" value="HDASUPER"/>
</dbReference>
<dbReference type="InterPro" id="IPR000286">
    <property type="entry name" value="HDACs"/>
</dbReference>
<keyword evidence="4" id="KW-0678">Repressor</keyword>
<keyword evidence="15" id="KW-1185">Reference proteome</keyword>
<dbReference type="GO" id="GO:0000118">
    <property type="term" value="C:histone deacetylase complex"/>
    <property type="evidence" value="ECO:0007669"/>
    <property type="project" value="TreeGrafter"/>
</dbReference>
<dbReference type="InterPro" id="IPR023801">
    <property type="entry name" value="His_deacetylse_dom"/>
</dbReference>
<dbReference type="AlphaFoldDB" id="A0A9P4MRC0"/>
<feature type="compositionally biased region" description="Acidic residues" evidence="11">
    <location>
        <begin position="1"/>
        <end position="14"/>
    </location>
</feature>
<evidence type="ECO:0000256" key="4">
    <source>
        <dbReference type="ARBA" id="ARBA00022491"/>
    </source>
</evidence>
<dbReference type="Gene3D" id="3.40.800.20">
    <property type="entry name" value="Histone deacetylase domain"/>
    <property type="match status" value="1"/>
</dbReference>
<feature type="region of interest" description="Disordered" evidence="11">
    <location>
        <begin position="78"/>
        <end position="108"/>
    </location>
</feature>
<evidence type="ECO:0000256" key="10">
    <source>
        <dbReference type="ARBA" id="ARBA00048287"/>
    </source>
</evidence>
<feature type="domain" description="Arb2-like" evidence="13">
    <location>
        <begin position="514"/>
        <end position="776"/>
    </location>
</feature>
<feature type="compositionally biased region" description="Polar residues" evidence="11">
    <location>
        <begin position="16"/>
        <end position="25"/>
    </location>
</feature>
<proteinExistence type="inferred from homology"/>
<dbReference type="GO" id="GO:0141221">
    <property type="term" value="F:histone deacetylase activity, hydrolytic mechanism"/>
    <property type="evidence" value="ECO:0007669"/>
    <property type="project" value="UniProtKB-EC"/>
</dbReference>
<dbReference type="EC" id="3.5.1.98" evidence="3"/>
<dbReference type="InterPro" id="IPR037138">
    <property type="entry name" value="His_deacetylse_dom_sf"/>
</dbReference>
<evidence type="ECO:0000259" key="12">
    <source>
        <dbReference type="Pfam" id="PF00850"/>
    </source>
</evidence>
<name>A0A9P4MRC0_9PLEO</name>
<dbReference type="PANTHER" id="PTHR10625">
    <property type="entry name" value="HISTONE DEACETYLASE HDAC1-RELATED"/>
    <property type="match status" value="1"/>
</dbReference>
<sequence>MEEDYQMIDEDVVDTTEVNGNNGTVDPSVITLDGSVQSGLPIRKEPPLAFNQPPLVHPPQQMSYEILGKDLTADYGGFASSSSSAEHYAQEDELMDVEDSSSPPARAPSPYVEIIKQEPRFPPLPYASGKTGLVYDAQMRFHVEPPNAYLPEDIHPEDPRRIWAIFDEIRKAGLVQGPEEDEDAKDYQCCRISARHATRPEICLIHTEDHYNFIKKLQDYDQKTLSELAGERDSIYFHHYTFNAATLAAGGAIEACRAVVMGSVRNAIAIIRPPGHHAESDAPSGFCIFNNVPIATEVCRTQFQNTCRKVLILDWDVHHGNGIQHAFYDNPNVLYVSLHVYKDATFYPNSTDADHLHCGEGPGLGKNVNIPWKDHGMGDGDYIHAFTEVIMPIAQEFDPDLVIISAGFDAADGDMLGGCHVSPAGYAHMTHMLMRLAGGKVVVCLEGGYNLRSIAKSALAVTKTLMMEPPERLEDSEVSSKGAEVVQMVKREQRKYWKCLYPKAADLIPGATHRLHDVLRNWQSGVLRQEYNMTDLLIKKRFISASFEDQVLATPYFMDAHPLLVIFHDPPDVTHIPNATSGKLEIHNTWVTDITKTYIDWAVKNGFQVIDVNIPKYVTKQEDDGQYVEVDDHDTRASQSRELATYIWENYIEPHNATQVFFMGIGAAYTALVDLLGATESCTEPDSIVKYMIAFVSESGVQSIKRATDDNIGNWYFNHSLIFVAENHHVWAPERTRRLRRKYGQLRKSSSTHLEQMLLIHRKQVTDLLLAEKEAWEETSDDSRGVEEYQYTRSPPRPRSTITPNAQQESKTSREMSASAPLKSPPLRSPQMPPLGLFTVSHSRSPDKRGY</sequence>